<dbReference type="Pfam" id="PF00881">
    <property type="entry name" value="Nitroreductase"/>
    <property type="match status" value="1"/>
</dbReference>
<evidence type="ECO:0000256" key="2">
    <source>
        <dbReference type="ARBA" id="ARBA00022630"/>
    </source>
</evidence>
<dbReference type="Gene3D" id="3.40.109.10">
    <property type="entry name" value="NADH Oxidase"/>
    <property type="match status" value="1"/>
</dbReference>
<evidence type="ECO:0000259" key="6">
    <source>
        <dbReference type="Pfam" id="PF00881"/>
    </source>
</evidence>
<proteinExistence type="inferred from homology"/>
<protein>
    <submittedName>
        <fullName evidence="7">FMN reductase [NAD(P)H]</fullName>
        <ecNumber evidence="7">1.5.1.39</ecNumber>
    </submittedName>
</protein>
<keyword evidence="3 5" id="KW-0288">FMN</keyword>
<keyword evidence="8" id="KW-1185">Reference proteome</keyword>
<comment type="caution">
    <text evidence="7">The sequence shown here is derived from an EMBL/GenBank/DDBJ whole genome shotgun (WGS) entry which is preliminary data.</text>
</comment>
<evidence type="ECO:0000313" key="7">
    <source>
        <dbReference type="EMBL" id="MDQ0228653.1"/>
    </source>
</evidence>
<dbReference type="InterPro" id="IPR029479">
    <property type="entry name" value="Nitroreductase"/>
</dbReference>
<dbReference type="RefSeq" id="WP_174880765.1">
    <property type="nucleotide sequence ID" value="NZ_CADEPK010000244.1"/>
</dbReference>
<name>A0ABT9Z8Q6_9BACI</name>
<dbReference type="EMBL" id="JAUSTZ010000028">
    <property type="protein sequence ID" value="MDQ0228653.1"/>
    <property type="molecule type" value="Genomic_DNA"/>
</dbReference>
<evidence type="ECO:0000256" key="1">
    <source>
        <dbReference type="ARBA" id="ARBA00008366"/>
    </source>
</evidence>
<gene>
    <name evidence="7" type="ORF">J2S02_005040</name>
</gene>
<organism evidence="7 8">
    <name type="scientific">Metabacillus niabensis</name>
    <dbReference type="NCBI Taxonomy" id="324854"/>
    <lineage>
        <taxon>Bacteria</taxon>
        <taxon>Bacillati</taxon>
        <taxon>Bacillota</taxon>
        <taxon>Bacilli</taxon>
        <taxon>Bacillales</taxon>
        <taxon>Bacillaceae</taxon>
        <taxon>Metabacillus</taxon>
    </lineage>
</organism>
<accession>A0ABT9Z8Q6</accession>
<dbReference type="CDD" id="cd02146">
    <property type="entry name" value="NfsA-like"/>
    <property type="match status" value="1"/>
</dbReference>
<dbReference type="PIRSF" id="PIRSF005426">
    <property type="entry name" value="Frp"/>
    <property type="match status" value="1"/>
</dbReference>
<dbReference type="SUPFAM" id="SSF55469">
    <property type="entry name" value="FMN-dependent nitroreductase-like"/>
    <property type="match status" value="1"/>
</dbReference>
<dbReference type="Proteomes" id="UP001232245">
    <property type="component" value="Unassembled WGS sequence"/>
</dbReference>
<dbReference type="InterPro" id="IPR016446">
    <property type="entry name" value="Flavin_OxRdtase_Frp"/>
</dbReference>
<evidence type="ECO:0000256" key="3">
    <source>
        <dbReference type="ARBA" id="ARBA00022643"/>
    </source>
</evidence>
<dbReference type="PANTHER" id="PTHR43425:SF2">
    <property type="entry name" value="OXYGEN-INSENSITIVE NADPH NITROREDUCTASE"/>
    <property type="match status" value="1"/>
</dbReference>
<comment type="similarity">
    <text evidence="1 5">Belongs to the flavin oxidoreductase frp family.</text>
</comment>
<reference evidence="7 8" key="1">
    <citation type="submission" date="2023-07" db="EMBL/GenBank/DDBJ databases">
        <title>Genomic Encyclopedia of Type Strains, Phase IV (KMG-IV): sequencing the most valuable type-strain genomes for metagenomic binning, comparative biology and taxonomic classification.</title>
        <authorList>
            <person name="Goeker M."/>
        </authorList>
    </citation>
    <scope>NUCLEOTIDE SEQUENCE [LARGE SCALE GENOMIC DNA]</scope>
    <source>
        <strain evidence="7 8">DSM 17723</strain>
    </source>
</reference>
<dbReference type="InterPro" id="IPR000415">
    <property type="entry name" value="Nitroreductase-like"/>
</dbReference>
<keyword evidence="2 5" id="KW-0285">Flavoprotein</keyword>
<dbReference type="GO" id="GO:0008752">
    <property type="term" value="F:FMN reductase [NAD(P)H] activity"/>
    <property type="evidence" value="ECO:0007669"/>
    <property type="project" value="UniProtKB-EC"/>
</dbReference>
<keyword evidence="5" id="KW-0521">NADP</keyword>
<dbReference type="EC" id="1.5.1.39" evidence="7"/>
<feature type="domain" description="Nitroreductase" evidence="6">
    <location>
        <begin position="9"/>
        <end position="164"/>
    </location>
</feature>
<evidence type="ECO:0000256" key="4">
    <source>
        <dbReference type="ARBA" id="ARBA00023002"/>
    </source>
</evidence>
<dbReference type="PANTHER" id="PTHR43425">
    <property type="entry name" value="OXYGEN-INSENSITIVE NADPH NITROREDUCTASE"/>
    <property type="match status" value="1"/>
</dbReference>
<sequence length="253" mass="28699">MNEVIKTLTSHRSFRHFEDREISTEQLDAILTSAQAAPTWIHGQQVSVIVIKDKARKQTLASLCGNQKHIIEAPVFLIFCADFYRTKLASKIEQIPMEAIHDVDMLLVGATDVGISLSNAIAASESLGLQIVPIGGIRKNPLEVIEYLNLPEYVIPICGLCIGYGYNDPGHNPRLPNEAFIHQEVYNKDQEQIIHTYNKTYQEHQRKLTDHENPPTWTARVASFYKGKHYNDRYPHVASMLKKQGFTCDDIKN</sequence>
<evidence type="ECO:0000313" key="8">
    <source>
        <dbReference type="Proteomes" id="UP001232245"/>
    </source>
</evidence>
<keyword evidence="4 5" id="KW-0560">Oxidoreductase</keyword>
<evidence type="ECO:0000256" key="5">
    <source>
        <dbReference type="PIRNR" id="PIRNR005426"/>
    </source>
</evidence>